<name>A0A4Q7KCT6_9PSEU</name>
<proteinExistence type="predicted"/>
<sequence length="59" mass="6502">MSWLFAVAIVGLLAAVWALDGIARRRLPVRRWAAPAVQADRIHEARRATETTGNDLPPP</sequence>
<keyword evidence="2" id="KW-1185">Reference proteome</keyword>
<dbReference type="AlphaFoldDB" id="A0A4Q7KCT6"/>
<protein>
    <submittedName>
        <fullName evidence="1">Uncharacterized protein</fullName>
    </submittedName>
</protein>
<dbReference type="Proteomes" id="UP000294257">
    <property type="component" value="Unassembled WGS sequence"/>
</dbReference>
<gene>
    <name evidence="1" type="ORF">EV193_11427</name>
</gene>
<evidence type="ECO:0000313" key="2">
    <source>
        <dbReference type="Proteomes" id="UP000294257"/>
    </source>
</evidence>
<dbReference type="EMBL" id="SGWQ01000014">
    <property type="protein sequence ID" value="RZS31338.1"/>
    <property type="molecule type" value="Genomic_DNA"/>
</dbReference>
<accession>A0A4Q7KCT6</accession>
<evidence type="ECO:0000313" key="1">
    <source>
        <dbReference type="EMBL" id="RZS31338.1"/>
    </source>
</evidence>
<dbReference type="RefSeq" id="WP_130348156.1">
    <property type="nucleotide sequence ID" value="NZ_SGWQ01000014.1"/>
</dbReference>
<reference evidence="1 2" key="1">
    <citation type="submission" date="2019-02" db="EMBL/GenBank/DDBJ databases">
        <title>Genomic Encyclopedia of Type Strains, Phase IV (KMG-IV): sequencing the most valuable type-strain genomes for metagenomic binning, comparative biology and taxonomic classification.</title>
        <authorList>
            <person name="Goeker M."/>
        </authorList>
    </citation>
    <scope>NUCLEOTIDE SEQUENCE [LARGE SCALE GENOMIC DNA]</scope>
    <source>
        <strain evidence="1 2">DSM 101727</strain>
    </source>
</reference>
<comment type="caution">
    <text evidence="1">The sequence shown here is derived from an EMBL/GenBank/DDBJ whole genome shotgun (WGS) entry which is preliminary data.</text>
</comment>
<organism evidence="1 2">
    <name type="scientific">Herbihabitans rhizosphaerae</name>
    <dbReference type="NCBI Taxonomy" id="1872711"/>
    <lineage>
        <taxon>Bacteria</taxon>
        <taxon>Bacillati</taxon>
        <taxon>Actinomycetota</taxon>
        <taxon>Actinomycetes</taxon>
        <taxon>Pseudonocardiales</taxon>
        <taxon>Pseudonocardiaceae</taxon>
        <taxon>Herbihabitans</taxon>
    </lineage>
</organism>